<keyword evidence="2" id="KW-0233">DNA recombination</keyword>
<protein>
    <recommendedName>
        <fullName evidence="2">Non-homologous end joining protein Ku</fullName>
    </recommendedName>
</protein>
<dbReference type="SMART" id="SM00559">
    <property type="entry name" value="Ku78"/>
    <property type="match status" value="1"/>
</dbReference>
<dbReference type="HAMAP" id="MF_01875">
    <property type="entry name" value="Prokaryotic_Ku"/>
    <property type="match status" value="1"/>
</dbReference>
<evidence type="ECO:0000256" key="1">
    <source>
        <dbReference type="ARBA" id="ARBA00023125"/>
    </source>
</evidence>
<keyword evidence="2" id="KW-0234">DNA repair</keyword>
<keyword evidence="1 2" id="KW-0238">DNA-binding</keyword>
<feature type="domain" description="Ku" evidence="4">
    <location>
        <begin position="52"/>
        <end position="181"/>
    </location>
</feature>
<proteinExistence type="inferred from homology"/>
<dbReference type="PANTHER" id="PTHR41251:SF1">
    <property type="entry name" value="NON-HOMOLOGOUS END JOINING PROTEIN KU"/>
    <property type="match status" value="1"/>
</dbReference>
<evidence type="ECO:0000259" key="4">
    <source>
        <dbReference type="SMART" id="SM00559"/>
    </source>
</evidence>
<feature type="compositionally biased region" description="Basic residues" evidence="3">
    <location>
        <begin position="255"/>
        <end position="264"/>
    </location>
</feature>
<dbReference type="Gene3D" id="2.40.290.10">
    <property type="match status" value="1"/>
</dbReference>
<evidence type="ECO:0000256" key="3">
    <source>
        <dbReference type="SAM" id="MobiDB-lite"/>
    </source>
</evidence>
<dbReference type="InterPro" id="IPR016194">
    <property type="entry name" value="SPOC-like_C_dom_sf"/>
</dbReference>
<dbReference type="Pfam" id="PF02735">
    <property type="entry name" value="Ku"/>
    <property type="match status" value="1"/>
</dbReference>
<evidence type="ECO:0000313" key="6">
    <source>
        <dbReference type="Proteomes" id="UP000018934"/>
    </source>
</evidence>
<accession>A0ABM5P4T8</accession>
<dbReference type="SUPFAM" id="SSF100939">
    <property type="entry name" value="SPOC domain-like"/>
    <property type="match status" value="1"/>
</dbReference>
<dbReference type="RefSeq" id="WP_025205378.1">
    <property type="nucleotide sequence ID" value="NZ_CP007033.1"/>
</dbReference>
<dbReference type="Proteomes" id="UP000018934">
    <property type="component" value="Chromosome"/>
</dbReference>
<comment type="similarity">
    <text evidence="2">Belongs to the prokaryotic Ku family.</text>
</comment>
<dbReference type="CDD" id="cd00789">
    <property type="entry name" value="KU_like"/>
    <property type="match status" value="1"/>
</dbReference>
<organism evidence="5 6">
    <name type="scientific">Dehalobacter restrictus (strain DSM 9455 / PER-K23)</name>
    <dbReference type="NCBI Taxonomy" id="871738"/>
    <lineage>
        <taxon>Bacteria</taxon>
        <taxon>Bacillati</taxon>
        <taxon>Bacillota</taxon>
        <taxon>Clostridia</taxon>
        <taxon>Eubacteriales</taxon>
        <taxon>Desulfitobacteriaceae</taxon>
        <taxon>Dehalobacter</taxon>
    </lineage>
</organism>
<keyword evidence="6" id="KW-1185">Reference proteome</keyword>
<feature type="compositionally biased region" description="Polar residues" evidence="3">
    <location>
        <begin position="283"/>
        <end position="292"/>
    </location>
</feature>
<dbReference type="PANTHER" id="PTHR41251">
    <property type="entry name" value="NON-HOMOLOGOUS END JOINING PROTEIN KU"/>
    <property type="match status" value="1"/>
</dbReference>
<keyword evidence="2" id="KW-0227">DNA damage</keyword>
<feature type="region of interest" description="Disordered" evidence="3">
    <location>
        <begin position="252"/>
        <end position="292"/>
    </location>
</feature>
<comment type="function">
    <text evidence="2">With LigD forms a non-homologous end joining (NHEJ) DNA repair enzyme, which repairs dsDNA breaks with reduced fidelity. Binds linear dsDNA with 5'- and 3'- overhangs but not closed circular dsDNA nor ssDNA. Recruits and stimulates the ligase activity of LigD.</text>
</comment>
<evidence type="ECO:0000256" key="2">
    <source>
        <dbReference type="HAMAP-Rule" id="MF_01875"/>
    </source>
</evidence>
<comment type="subunit">
    <text evidence="2">Homodimer. Interacts with LigD.</text>
</comment>
<name>A0ABM5P4T8_DEHRP</name>
<gene>
    <name evidence="2" type="primary">ku</name>
    <name evidence="5" type="ORF">DEHRE_05400</name>
</gene>
<dbReference type="InterPro" id="IPR009187">
    <property type="entry name" value="Prok_Ku"/>
</dbReference>
<dbReference type="InterPro" id="IPR006164">
    <property type="entry name" value="DNA_bd_Ku70/Ku80"/>
</dbReference>
<sequence>MHTMWKGSISFGLVNIPIKMFAATEEKDIHFRYIHKECSTPLKYEKHCPTCNKEVKEEEIVRGYEYETGHFIIINETDLIALKSEVEEKSIEILDFINLAEIDPIYYDKSYYLAPQDTGGKAYHLLRQSMNDTGKIALAKMTIRNKQTLAALRVYNKVLVLETIFYPDEIRPVSEVPGISEQQGVNEKELDIATQLITNLTAPFEPEKYKDNYREALRELINKKIEGREIEVAPEAPHRNVIDLMEALQASLKETKKKPSRGKTKTAEKPTRILMPRKRKRQPQASTLSTLK</sequence>
<dbReference type="EMBL" id="CP007033">
    <property type="protein sequence ID" value="AHF09588.1"/>
    <property type="molecule type" value="Genomic_DNA"/>
</dbReference>
<dbReference type="PIRSF" id="PIRSF006493">
    <property type="entry name" value="Prok_Ku"/>
    <property type="match status" value="1"/>
</dbReference>
<reference evidence="5 6" key="1">
    <citation type="journal article" date="2013" name="Stand. Genomic Sci.">
        <title>Complete genome sequence of Dehalobacter restrictus PER-K23(T.).</title>
        <authorList>
            <person name="Kruse T."/>
            <person name="Maillard J."/>
            <person name="Goodwin L."/>
            <person name="Woyke T."/>
            <person name="Teshima H."/>
            <person name="Bruce D."/>
            <person name="Detter C."/>
            <person name="Tapia R."/>
            <person name="Han C."/>
            <person name="Huntemann M."/>
            <person name="Wei C.L."/>
            <person name="Han J."/>
            <person name="Chen A."/>
            <person name="Kyrpides N."/>
            <person name="Szeto E."/>
            <person name="Markowitz V."/>
            <person name="Ivanova N."/>
            <person name="Pagani I."/>
            <person name="Pati A."/>
            <person name="Pitluck S."/>
            <person name="Nolan M."/>
            <person name="Holliger C."/>
            <person name="Smidt H."/>
        </authorList>
    </citation>
    <scope>NUCLEOTIDE SEQUENCE [LARGE SCALE GENOMIC DNA]</scope>
    <source>
        <strain evidence="6">DSM 9455</strain>
    </source>
</reference>
<evidence type="ECO:0000313" key="5">
    <source>
        <dbReference type="EMBL" id="AHF09588.1"/>
    </source>
</evidence>
<dbReference type="NCBIfam" id="TIGR02772">
    <property type="entry name" value="Ku_bact"/>
    <property type="match status" value="1"/>
</dbReference>